<organism evidence="1 2">
    <name type="scientific">Pyronema omphalodes (strain CBS 100304)</name>
    <name type="common">Pyronema confluens</name>
    <dbReference type="NCBI Taxonomy" id="1076935"/>
    <lineage>
        <taxon>Eukaryota</taxon>
        <taxon>Fungi</taxon>
        <taxon>Dikarya</taxon>
        <taxon>Ascomycota</taxon>
        <taxon>Pezizomycotina</taxon>
        <taxon>Pezizomycetes</taxon>
        <taxon>Pezizales</taxon>
        <taxon>Pyronemataceae</taxon>
        <taxon>Pyronema</taxon>
    </lineage>
</organism>
<dbReference type="AlphaFoldDB" id="U4KUH4"/>
<sequence length="34" mass="4031">MVTGTSYQPFARDRAKMIKMMDSNEYLSERCWLA</sequence>
<protein>
    <submittedName>
        <fullName evidence="1">Uncharacterized protein</fullName>
    </submittedName>
</protein>
<keyword evidence="2" id="KW-1185">Reference proteome</keyword>
<dbReference type="Proteomes" id="UP000018144">
    <property type="component" value="Unassembled WGS sequence"/>
</dbReference>
<evidence type="ECO:0000313" key="1">
    <source>
        <dbReference type="EMBL" id="CCX04943.1"/>
    </source>
</evidence>
<accession>U4KUH4</accession>
<dbReference type="EMBL" id="HF935221">
    <property type="protein sequence ID" value="CCX04943.1"/>
    <property type="molecule type" value="Genomic_DNA"/>
</dbReference>
<name>U4KUH4_PYROM</name>
<reference evidence="1 2" key="1">
    <citation type="journal article" date="2013" name="PLoS Genet.">
        <title>The genome and development-dependent transcriptomes of Pyronema confluens: a window into fungal evolution.</title>
        <authorList>
            <person name="Traeger S."/>
            <person name="Altegoer F."/>
            <person name="Freitag M."/>
            <person name="Gabaldon T."/>
            <person name="Kempken F."/>
            <person name="Kumar A."/>
            <person name="Marcet-Houben M."/>
            <person name="Poggeler S."/>
            <person name="Stajich J.E."/>
            <person name="Nowrousian M."/>
        </authorList>
    </citation>
    <scope>NUCLEOTIDE SEQUENCE [LARGE SCALE GENOMIC DNA]</scope>
    <source>
        <strain evidence="2">CBS 100304</strain>
        <tissue evidence="1">Vegetative mycelium</tissue>
    </source>
</reference>
<gene>
    <name evidence="1" type="ORF">PCON_04083</name>
</gene>
<proteinExistence type="predicted"/>
<evidence type="ECO:0000313" key="2">
    <source>
        <dbReference type="Proteomes" id="UP000018144"/>
    </source>
</evidence>